<gene>
    <name evidence="1" type="ORF">BN7_5470</name>
</gene>
<sequence length="344" mass="38782">MRTTRSSLQHLIRTIINPVKHTPTDSLKSLSFTPRSLILLSNSRNIQKATQDILELSNASQALSRVLDIIKLSNSNQSLSLVLASVDSVYQDYTSEIWLSKPLTFQDALTLDENGDKFQQHKTQLTFDFHKDQIKLPLVRTDPFTDFPYTLCFKLQDGSFSPILSELSISLPLIPSEVKSKTSLEVIHQDWFRITSHLDNMIKTINGKPASEILLSKLKDANLGKTQESVFLELRSKGVSINKYEVIAGGGEYGAKSEMLVLNCDKLPQAENLEGRFLCSIGNVDNQNPKGLIIEQVSDDSRIVLKDKDILLDNHLRIGNEAGFEYNEVNFKARDDQVELQFKE</sequence>
<dbReference type="Proteomes" id="UP000009328">
    <property type="component" value="Unassembled WGS sequence"/>
</dbReference>
<evidence type="ECO:0000313" key="1">
    <source>
        <dbReference type="EMBL" id="CCH45883.1"/>
    </source>
</evidence>
<dbReference type="InParanoid" id="K0KXT4"/>
<name>K0KXT4_WICCF</name>
<protein>
    <submittedName>
        <fullName evidence="1">Kleisin, abnormal closure, protein 2</fullName>
    </submittedName>
</protein>
<proteinExistence type="predicted"/>
<comment type="caution">
    <text evidence="1">The sequence shown here is derived from an EMBL/GenBank/DDBJ whole genome shotgun (WGS) entry which is preliminary data.</text>
</comment>
<keyword evidence="2" id="KW-1185">Reference proteome</keyword>
<organism evidence="1 2">
    <name type="scientific">Wickerhamomyces ciferrii (strain ATCC 14091 / BCRC 22168 / CBS 111 / JCM 3599 / NBRC 0793 / NRRL Y-1031 F-60-10)</name>
    <name type="common">Yeast</name>
    <name type="synonym">Pichia ciferrii</name>
    <dbReference type="NCBI Taxonomy" id="1206466"/>
    <lineage>
        <taxon>Eukaryota</taxon>
        <taxon>Fungi</taxon>
        <taxon>Dikarya</taxon>
        <taxon>Ascomycota</taxon>
        <taxon>Saccharomycotina</taxon>
        <taxon>Saccharomycetes</taxon>
        <taxon>Phaffomycetales</taxon>
        <taxon>Wickerhamomycetaceae</taxon>
        <taxon>Wickerhamomyces</taxon>
    </lineage>
</organism>
<dbReference type="EMBL" id="CAIF01000216">
    <property type="protein sequence ID" value="CCH45883.1"/>
    <property type="molecule type" value="Genomic_DNA"/>
</dbReference>
<dbReference type="AlphaFoldDB" id="K0KXT4"/>
<dbReference type="HOGENOM" id="CLU_806994_0_0_1"/>
<evidence type="ECO:0000313" key="2">
    <source>
        <dbReference type="Proteomes" id="UP000009328"/>
    </source>
</evidence>
<reference evidence="1 2" key="1">
    <citation type="journal article" date="2012" name="Eukaryot. Cell">
        <title>Draft genome sequence of Wickerhamomyces ciferrii NRRL Y-1031 F-60-10.</title>
        <authorList>
            <person name="Schneider J."/>
            <person name="Andrea H."/>
            <person name="Blom J."/>
            <person name="Jaenicke S."/>
            <person name="Ruckert C."/>
            <person name="Schorsch C."/>
            <person name="Szczepanowski R."/>
            <person name="Farwick M."/>
            <person name="Goesmann A."/>
            <person name="Puhler A."/>
            <person name="Schaffer S."/>
            <person name="Tauch A."/>
            <person name="Kohler T."/>
            <person name="Brinkrolf K."/>
        </authorList>
    </citation>
    <scope>NUCLEOTIDE SEQUENCE [LARGE SCALE GENOMIC DNA]</scope>
    <source>
        <strain evidence="2">ATCC 14091 / BCRC 22168 / CBS 111 / JCM 3599 / NBRC 0793 / NRRL Y-1031 F-60-10</strain>
    </source>
</reference>
<accession>K0KXT4</accession>